<keyword evidence="3" id="KW-1185">Reference proteome</keyword>
<protein>
    <submittedName>
        <fullName evidence="2">Uncharacterized protein</fullName>
    </submittedName>
</protein>
<organism evidence="2 3">
    <name type="scientific">Elysia crispata</name>
    <name type="common">lettuce slug</name>
    <dbReference type="NCBI Taxonomy" id="231223"/>
    <lineage>
        <taxon>Eukaryota</taxon>
        <taxon>Metazoa</taxon>
        <taxon>Spiralia</taxon>
        <taxon>Lophotrochozoa</taxon>
        <taxon>Mollusca</taxon>
        <taxon>Gastropoda</taxon>
        <taxon>Heterobranchia</taxon>
        <taxon>Euthyneura</taxon>
        <taxon>Panpulmonata</taxon>
        <taxon>Sacoglossa</taxon>
        <taxon>Placobranchoidea</taxon>
        <taxon>Plakobranchidae</taxon>
        <taxon>Elysia</taxon>
    </lineage>
</organism>
<evidence type="ECO:0000256" key="1">
    <source>
        <dbReference type="SAM" id="MobiDB-lite"/>
    </source>
</evidence>
<comment type="caution">
    <text evidence="2">The sequence shown here is derived from an EMBL/GenBank/DDBJ whole genome shotgun (WGS) entry which is preliminary data.</text>
</comment>
<feature type="region of interest" description="Disordered" evidence="1">
    <location>
        <begin position="1"/>
        <end position="20"/>
    </location>
</feature>
<reference evidence="2" key="1">
    <citation type="journal article" date="2023" name="G3 (Bethesda)">
        <title>A reference genome for the long-term kleptoplast-retaining sea slug Elysia crispata morphotype clarki.</title>
        <authorList>
            <person name="Eastman K.E."/>
            <person name="Pendleton A.L."/>
            <person name="Shaikh M.A."/>
            <person name="Suttiyut T."/>
            <person name="Ogas R."/>
            <person name="Tomko P."/>
            <person name="Gavelis G."/>
            <person name="Widhalm J.R."/>
            <person name="Wisecaver J.H."/>
        </authorList>
    </citation>
    <scope>NUCLEOTIDE SEQUENCE</scope>
    <source>
        <strain evidence="2">ECLA1</strain>
    </source>
</reference>
<gene>
    <name evidence="2" type="ORF">RRG08_054465</name>
</gene>
<name>A0AAE1CTK7_9GAST</name>
<accession>A0AAE1CTK7</accession>
<evidence type="ECO:0000313" key="2">
    <source>
        <dbReference type="EMBL" id="KAK3735113.1"/>
    </source>
</evidence>
<proteinExistence type="predicted"/>
<dbReference type="AlphaFoldDB" id="A0AAE1CTK7"/>
<dbReference type="EMBL" id="JAWDGP010006827">
    <property type="protein sequence ID" value="KAK3735113.1"/>
    <property type="molecule type" value="Genomic_DNA"/>
</dbReference>
<sequence>MVSGNDNGRKTFPNSSDQPQVENELIQCKTLFAEFIYSPEMFEVCSVLRSDTKPLQAVPSGESKPRHDRRKKFDQELAQPC</sequence>
<evidence type="ECO:0000313" key="3">
    <source>
        <dbReference type="Proteomes" id="UP001283361"/>
    </source>
</evidence>
<dbReference type="Proteomes" id="UP001283361">
    <property type="component" value="Unassembled WGS sequence"/>
</dbReference>
<feature type="region of interest" description="Disordered" evidence="1">
    <location>
        <begin position="53"/>
        <end position="81"/>
    </location>
</feature>